<dbReference type="NCBIfam" id="TIGR00121">
    <property type="entry name" value="birA_ligase"/>
    <property type="match status" value="1"/>
</dbReference>
<dbReference type="Gene3D" id="3.30.930.10">
    <property type="entry name" value="Bira Bifunctional Protein, Domain 2"/>
    <property type="match status" value="1"/>
</dbReference>
<dbReference type="InterPro" id="IPR045864">
    <property type="entry name" value="aa-tRNA-synth_II/BPL/LPL"/>
</dbReference>
<feature type="domain" description="BPL/LPL catalytic" evidence="4">
    <location>
        <begin position="8"/>
        <end position="189"/>
    </location>
</feature>
<keyword evidence="2" id="KW-0092">Biotin</keyword>
<keyword evidence="1 5" id="KW-0436">Ligase</keyword>
<protein>
    <recommendedName>
        <fullName evidence="3">biotin--[biotin carboxyl-carrier protein] ligase</fullName>
        <ecNumber evidence="3">6.3.4.15</ecNumber>
    </recommendedName>
</protein>
<organism evidence="5 6">
    <name type="scientific">Pedococcus bigeumensis</name>
    <dbReference type="NCBI Taxonomy" id="433644"/>
    <lineage>
        <taxon>Bacteria</taxon>
        <taxon>Bacillati</taxon>
        <taxon>Actinomycetota</taxon>
        <taxon>Actinomycetes</taxon>
        <taxon>Micrococcales</taxon>
        <taxon>Intrasporangiaceae</taxon>
        <taxon>Pedococcus</taxon>
    </lineage>
</organism>
<dbReference type="InterPro" id="IPR003142">
    <property type="entry name" value="BPL_C"/>
</dbReference>
<dbReference type="Gene3D" id="2.30.30.100">
    <property type="match status" value="1"/>
</dbReference>
<dbReference type="Pfam" id="PF02237">
    <property type="entry name" value="BPL_C"/>
    <property type="match status" value="1"/>
</dbReference>
<proteinExistence type="predicted"/>
<dbReference type="OrthoDB" id="9807064at2"/>
<dbReference type="RefSeq" id="WP_140736827.1">
    <property type="nucleotide sequence ID" value="NZ_RCZM01000001.1"/>
</dbReference>
<dbReference type="InterPro" id="IPR004408">
    <property type="entry name" value="Biotin_CoA_COase_ligase"/>
</dbReference>
<evidence type="ECO:0000256" key="2">
    <source>
        <dbReference type="ARBA" id="ARBA00023267"/>
    </source>
</evidence>
<dbReference type="EMBL" id="RCZM01000001">
    <property type="protein sequence ID" value="TPG19183.1"/>
    <property type="molecule type" value="Genomic_DNA"/>
</dbReference>
<dbReference type="PANTHER" id="PTHR12835:SF5">
    <property type="entry name" value="BIOTIN--PROTEIN LIGASE"/>
    <property type="match status" value="1"/>
</dbReference>
<dbReference type="SUPFAM" id="SSF55681">
    <property type="entry name" value="Class II aaRS and biotin synthetases"/>
    <property type="match status" value="1"/>
</dbReference>
<comment type="caution">
    <text evidence="5">The sequence shown here is derived from an EMBL/GenBank/DDBJ whole genome shotgun (WGS) entry which is preliminary data.</text>
</comment>
<dbReference type="Pfam" id="PF03099">
    <property type="entry name" value="BPL_LplA_LipB"/>
    <property type="match status" value="1"/>
</dbReference>
<evidence type="ECO:0000313" key="5">
    <source>
        <dbReference type="EMBL" id="TPG19183.1"/>
    </source>
</evidence>
<dbReference type="PROSITE" id="PS51733">
    <property type="entry name" value="BPL_LPL_CATALYTIC"/>
    <property type="match status" value="1"/>
</dbReference>
<evidence type="ECO:0000256" key="1">
    <source>
        <dbReference type="ARBA" id="ARBA00022598"/>
    </source>
</evidence>
<reference evidence="5 6" key="1">
    <citation type="journal article" date="2019" name="Environ. Microbiol.">
        <title>Species interactions and distinct microbial communities in high Arctic permafrost affected cryosols are associated with the CH4 and CO2 gas fluxes.</title>
        <authorList>
            <person name="Altshuler I."/>
            <person name="Hamel J."/>
            <person name="Turney S."/>
            <person name="Magnuson E."/>
            <person name="Levesque R."/>
            <person name="Greer C."/>
            <person name="Whyte L.G."/>
        </authorList>
    </citation>
    <scope>NUCLEOTIDE SEQUENCE [LARGE SCALE GENOMIC DNA]</scope>
    <source>
        <strain evidence="5 6">S9.3A</strain>
    </source>
</reference>
<dbReference type="PANTHER" id="PTHR12835">
    <property type="entry name" value="BIOTIN PROTEIN LIGASE"/>
    <property type="match status" value="1"/>
</dbReference>
<evidence type="ECO:0000313" key="6">
    <source>
        <dbReference type="Proteomes" id="UP000317722"/>
    </source>
</evidence>
<dbReference type="CDD" id="cd16442">
    <property type="entry name" value="BPL"/>
    <property type="match status" value="1"/>
</dbReference>
<accession>A0A502D275</accession>
<dbReference type="AlphaFoldDB" id="A0A502D275"/>
<keyword evidence="6" id="KW-1185">Reference proteome</keyword>
<evidence type="ECO:0000256" key="3">
    <source>
        <dbReference type="ARBA" id="ARBA00024227"/>
    </source>
</evidence>
<dbReference type="GO" id="GO:0005737">
    <property type="term" value="C:cytoplasm"/>
    <property type="evidence" value="ECO:0007669"/>
    <property type="project" value="TreeGrafter"/>
</dbReference>
<sequence length="260" mass="27334">MRESLDREALHEALVTPGQPWTGVDVHPALGSTNLEAARLAQPWRVVVTDHQQAGRGRLGRAWDTPANTSVTLSVLLPAPDQGRGWLPLATGLAVRDALAEVADVDSGLKWPNDVLLPSDGERKVCGILCELQPAGIVVGLGINVDQDRDELPVDTATSLRLAGAPDVSRERLVVAVLTHLARWHGDLSGAGPARAGLHAAYRKACLTIGRDVELHVAGGDVRRARAVGIDDEGRLVVSSAGSEYAVAAGDVVHVRSATG</sequence>
<evidence type="ECO:0000259" key="4">
    <source>
        <dbReference type="PROSITE" id="PS51733"/>
    </source>
</evidence>
<gene>
    <name evidence="5" type="ORF">EAH86_01320</name>
</gene>
<dbReference type="InterPro" id="IPR004143">
    <property type="entry name" value="BPL_LPL_catalytic"/>
</dbReference>
<name>A0A502D275_9MICO</name>
<dbReference type="GO" id="GO:0004077">
    <property type="term" value="F:biotin--[biotin carboxyl-carrier protein] ligase activity"/>
    <property type="evidence" value="ECO:0007669"/>
    <property type="project" value="UniProtKB-EC"/>
</dbReference>
<dbReference type="EC" id="6.3.4.15" evidence="3"/>
<dbReference type="Proteomes" id="UP000317722">
    <property type="component" value="Unassembled WGS sequence"/>
</dbReference>